<dbReference type="InterPro" id="IPR023393">
    <property type="entry name" value="START-like_dom_sf"/>
</dbReference>
<dbReference type="Gene3D" id="3.30.530.20">
    <property type="match status" value="1"/>
</dbReference>
<evidence type="ECO:0000313" key="1">
    <source>
        <dbReference type="EMBL" id="GAA3025965.1"/>
    </source>
</evidence>
<name>A0ABN3YD01_9ACTN</name>
<proteinExistence type="predicted"/>
<dbReference type="SUPFAM" id="SSF55961">
    <property type="entry name" value="Bet v1-like"/>
    <property type="match status" value="1"/>
</dbReference>
<dbReference type="RefSeq" id="WP_344716274.1">
    <property type="nucleotide sequence ID" value="NZ_BAAAVS010000005.1"/>
</dbReference>
<accession>A0ABN3YD01</accession>
<dbReference type="Proteomes" id="UP001501035">
    <property type="component" value="Unassembled WGS sequence"/>
</dbReference>
<dbReference type="EMBL" id="BAAAVS010000005">
    <property type="protein sequence ID" value="GAA3025965.1"/>
    <property type="molecule type" value="Genomic_DNA"/>
</dbReference>
<gene>
    <name evidence="1" type="ORF">GCM10010528_04730</name>
</gene>
<keyword evidence="2" id="KW-1185">Reference proteome</keyword>
<protein>
    <submittedName>
        <fullName evidence="1">SRPBCC family protein</fullName>
    </submittedName>
</protein>
<dbReference type="Pfam" id="PF10604">
    <property type="entry name" value="Polyketide_cyc2"/>
    <property type="match status" value="1"/>
</dbReference>
<organism evidence="1 2">
    <name type="scientific">Gordonia defluvii</name>
    <dbReference type="NCBI Taxonomy" id="283718"/>
    <lineage>
        <taxon>Bacteria</taxon>
        <taxon>Bacillati</taxon>
        <taxon>Actinomycetota</taxon>
        <taxon>Actinomycetes</taxon>
        <taxon>Mycobacteriales</taxon>
        <taxon>Gordoniaceae</taxon>
        <taxon>Gordonia</taxon>
    </lineage>
</organism>
<sequence length="144" mass="15964">MIDMRRALAIDVSADAVFAYLADFTTTEGWDPGTVRTVRLSGDGGLGTRYLNTSRFAGRTSDLIYEVVALKPGNSLQLRGENASLIAVDTITVTPHPSGRSLITYRIQFAFQGWLRWLEPLLRLPVTRLLDEGVSGLRRELARI</sequence>
<reference evidence="1 2" key="1">
    <citation type="journal article" date="2019" name="Int. J. Syst. Evol. Microbiol.">
        <title>The Global Catalogue of Microorganisms (GCM) 10K type strain sequencing project: providing services to taxonomists for standard genome sequencing and annotation.</title>
        <authorList>
            <consortium name="The Broad Institute Genomics Platform"/>
            <consortium name="The Broad Institute Genome Sequencing Center for Infectious Disease"/>
            <person name="Wu L."/>
            <person name="Ma J."/>
        </authorList>
    </citation>
    <scope>NUCLEOTIDE SEQUENCE [LARGE SCALE GENOMIC DNA]</scope>
    <source>
        <strain evidence="1 2">JCM 14234</strain>
    </source>
</reference>
<evidence type="ECO:0000313" key="2">
    <source>
        <dbReference type="Proteomes" id="UP001501035"/>
    </source>
</evidence>
<comment type="caution">
    <text evidence="1">The sequence shown here is derived from an EMBL/GenBank/DDBJ whole genome shotgun (WGS) entry which is preliminary data.</text>
</comment>
<dbReference type="InterPro" id="IPR019587">
    <property type="entry name" value="Polyketide_cyclase/dehydratase"/>
</dbReference>